<name>A0ABD5PEM0_9EURY</name>
<evidence type="ECO:0008006" key="5">
    <source>
        <dbReference type="Google" id="ProtNLM"/>
    </source>
</evidence>
<evidence type="ECO:0000313" key="3">
    <source>
        <dbReference type="EMBL" id="MFC4359370.1"/>
    </source>
</evidence>
<evidence type="ECO:0000256" key="1">
    <source>
        <dbReference type="SAM" id="MobiDB-lite"/>
    </source>
</evidence>
<evidence type="ECO:0000313" key="4">
    <source>
        <dbReference type="Proteomes" id="UP001595921"/>
    </source>
</evidence>
<keyword evidence="2" id="KW-1133">Transmembrane helix</keyword>
<keyword evidence="4" id="KW-1185">Reference proteome</keyword>
<dbReference type="RefSeq" id="WP_267622719.1">
    <property type="nucleotide sequence ID" value="NZ_JAODIW010000006.1"/>
</dbReference>
<dbReference type="Proteomes" id="UP001595921">
    <property type="component" value="Unassembled WGS sequence"/>
</dbReference>
<feature type="compositionally biased region" description="Polar residues" evidence="1">
    <location>
        <begin position="245"/>
        <end position="288"/>
    </location>
</feature>
<gene>
    <name evidence="3" type="ORF">ACFO0N_15615</name>
</gene>
<feature type="transmembrane region" description="Helical" evidence="2">
    <location>
        <begin position="328"/>
        <end position="351"/>
    </location>
</feature>
<evidence type="ECO:0000256" key="2">
    <source>
        <dbReference type="SAM" id="Phobius"/>
    </source>
</evidence>
<dbReference type="AlphaFoldDB" id="A0ABD5PEM0"/>
<reference evidence="3 4" key="1">
    <citation type="journal article" date="2019" name="Int. J. Syst. Evol. Microbiol.">
        <title>The Global Catalogue of Microorganisms (GCM) 10K type strain sequencing project: providing services to taxonomists for standard genome sequencing and annotation.</title>
        <authorList>
            <consortium name="The Broad Institute Genomics Platform"/>
            <consortium name="The Broad Institute Genome Sequencing Center for Infectious Disease"/>
            <person name="Wu L."/>
            <person name="Ma J."/>
        </authorList>
    </citation>
    <scope>NUCLEOTIDE SEQUENCE [LARGE SCALE GENOMIC DNA]</scope>
    <source>
        <strain evidence="3 4">CGMCC 1.12553</strain>
    </source>
</reference>
<organism evidence="3 4">
    <name type="scientific">Halobium salinum</name>
    <dbReference type="NCBI Taxonomy" id="1364940"/>
    <lineage>
        <taxon>Archaea</taxon>
        <taxon>Methanobacteriati</taxon>
        <taxon>Methanobacteriota</taxon>
        <taxon>Stenosarchaea group</taxon>
        <taxon>Halobacteria</taxon>
        <taxon>Halobacteriales</taxon>
        <taxon>Haloferacaceae</taxon>
        <taxon>Halobium</taxon>
    </lineage>
</organism>
<feature type="compositionally biased region" description="Polar residues" evidence="1">
    <location>
        <begin position="228"/>
        <end position="238"/>
    </location>
</feature>
<keyword evidence="2" id="KW-0472">Membrane</keyword>
<protein>
    <recommendedName>
        <fullName evidence="5">Carboxypeptidase regulatory-like domain-containing protein</fullName>
    </recommendedName>
</protein>
<dbReference type="EMBL" id="JBHSDS010000008">
    <property type="protein sequence ID" value="MFC4359370.1"/>
    <property type="molecule type" value="Genomic_DNA"/>
</dbReference>
<keyword evidence="2" id="KW-0812">Transmembrane</keyword>
<feature type="region of interest" description="Disordered" evidence="1">
    <location>
        <begin position="228"/>
        <end position="309"/>
    </location>
</feature>
<accession>A0ABD5PEM0</accession>
<sequence>MNVPSKRIGLLLLAVTGLSAVSLGVVAQGEGQIVLESSVQTETRTVSYANETHTVSSVGRVQAGDPLTALVTVPSEVQSLRLSDGNGSVVTERRVRGDDSVTLSTRGLAPGEYVVSTRDENGTTEDAVPVVVAGYETTLSVRGSAGYGPTVFSVTPREVTAAPAVDDVRVVVRGPDGISRMNATESGDGNYTALATLDPGSYRVYAEVYAGDRVVGTSDSIRVRVSNETTTVTRTPENGTVAEDATTSANETPETTQSTAENRTAVGNGTTTENGTADANRTQRTGTPAASVDDAGNATSTGGIGDLGGPGVTNALGGRFSGLTGSPLLLVGALVGGLVLSTAAYQTLYALRRR</sequence>
<comment type="caution">
    <text evidence="3">The sequence shown here is derived from an EMBL/GenBank/DDBJ whole genome shotgun (WGS) entry which is preliminary data.</text>
</comment>
<proteinExistence type="predicted"/>